<protein>
    <recommendedName>
        <fullName evidence="4">DNA primase</fullName>
    </recommendedName>
</protein>
<feature type="compositionally biased region" description="Low complexity" evidence="1">
    <location>
        <begin position="135"/>
        <end position="176"/>
    </location>
</feature>
<sequence length="200" mass="20893">MNRLVVGLAVGAGYLLGRTKKAKLAFAVGTMVAGRRLQLSPGALARVVTQQLENNPQFKEIGDQLKEDLRGVGKAATGSLLDRQLEGLADRLHDRTLDVRDRLSGAVPDTDEVTDKAKDTGDTAAGAGKSGAGKAGSAARKTTAATRGAGKSAKKSTASRGTRQRSTQQRGTQQRSTAERGAQKRSPAKKTARARGGDDD</sequence>
<gene>
    <name evidence="2" type="ORF">GCM10012286_08080</name>
</gene>
<comment type="caution">
    <text evidence="2">The sequence shown here is derived from an EMBL/GenBank/DDBJ whole genome shotgun (WGS) entry which is preliminary data.</text>
</comment>
<evidence type="ECO:0000313" key="2">
    <source>
        <dbReference type="EMBL" id="GGO36309.1"/>
    </source>
</evidence>
<reference evidence="3" key="1">
    <citation type="journal article" date="2019" name="Int. J. Syst. Evol. Microbiol.">
        <title>The Global Catalogue of Microorganisms (GCM) 10K type strain sequencing project: providing services to taxonomists for standard genome sequencing and annotation.</title>
        <authorList>
            <consortium name="The Broad Institute Genomics Platform"/>
            <consortium name="The Broad Institute Genome Sequencing Center for Infectious Disease"/>
            <person name="Wu L."/>
            <person name="Ma J."/>
        </authorList>
    </citation>
    <scope>NUCLEOTIDE SEQUENCE [LARGE SCALE GENOMIC DNA]</scope>
    <source>
        <strain evidence="3">CGMCC 4.7349</strain>
    </source>
</reference>
<proteinExistence type="predicted"/>
<evidence type="ECO:0008006" key="4">
    <source>
        <dbReference type="Google" id="ProtNLM"/>
    </source>
</evidence>
<organism evidence="2 3">
    <name type="scientific">Streptomyces lasiicapitis</name>
    <dbReference type="NCBI Taxonomy" id="1923961"/>
    <lineage>
        <taxon>Bacteria</taxon>
        <taxon>Bacillati</taxon>
        <taxon>Actinomycetota</taxon>
        <taxon>Actinomycetes</taxon>
        <taxon>Kitasatosporales</taxon>
        <taxon>Streptomycetaceae</taxon>
        <taxon>Streptomyces</taxon>
    </lineage>
</organism>
<name>A0ABQ2LJ60_9ACTN</name>
<accession>A0ABQ2LJ60</accession>
<evidence type="ECO:0000256" key="1">
    <source>
        <dbReference type="SAM" id="MobiDB-lite"/>
    </source>
</evidence>
<keyword evidence="3" id="KW-1185">Reference proteome</keyword>
<dbReference type="RefSeq" id="WP_189172857.1">
    <property type="nucleotide sequence ID" value="NZ_BMNG01000002.1"/>
</dbReference>
<evidence type="ECO:0000313" key="3">
    <source>
        <dbReference type="Proteomes" id="UP000656881"/>
    </source>
</evidence>
<feature type="region of interest" description="Disordered" evidence="1">
    <location>
        <begin position="103"/>
        <end position="200"/>
    </location>
</feature>
<dbReference type="Proteomes" id="UP000656881">
    <property type="component" value="Unassembled WGS sequence"/>
</dbReference>
<dbReference type="EMBL" id="BMNG01000002">
    <property type="protein sequence ID" value="GGO36309.1"/>
    <property type="molecule type" value="Genomic_DNA"/>
</dbReference>